<feature type="compositionally biased region" description="Low complexity" evidence="1">
    <location>
        <begin position="1"/>
        <end position="18"/>
    </location>
</feature>
<reference evidence="2 3" key="1">
    <citation type="submission" date="2015-09" db="EMBL/GenBank/DDBJ databases">
        <authorList>
            <consortium name="Pathogen Informatics"/>
        </authorList>
    </citation>
    <scope>NUCLEOTIDE SEQUENCE [LARGE SCALE GENOMIC DNA]</scope>
    <source>
        <strain evidence="2 3">2789STDY5608854</strain>
    </source>
</reference>
<feature type="region of interest" description="Disordered" evidence="1">
    <location>
        <begin position="1"/>
        <end position="30"/>
    </location>
</feature>
<evidence type="ECO:0000313" key="2">
    <source>
        <dbReference type="EMBL" id="CUQ20953.1"/>
    </source>
</evidence>
<sequence>MLLVNSSFTHSVSTPSSSRPCTMAGLLRKG</sequence>
<dbReference type="AlphaFoldDB" id="A0A174UF46"/>
<dbReference type="Proteomes" id="UP000095746">
    <property type="component" value="Unassembled WGS sequence"/>
</dbReference>
<proteinExistence type="predicted"/>
<dbReference type="EMBL" id="CYZT01000772">
    <property type="protein sequence ID" value="CUQ20953.1"/>
    <property type="molecule type" value="Genomic_DNA"/>
</dbReference>
<evidence type="ECO:0000313" key="3">
    <source>
        <dbReference type="Proteomes" id="UP000095746"/>
    </source>
</evidence>
<evidence type="ECO:0000256" key="1">
    <source>
        <dbReference type="SAM" id="MobiDB-lite"/>
    </source>
</evidence>
<accession>A0A174UF46</accession>
<protein>
    <submittedName>
        <fullName evidence="2">Uncharacterized protein</fullName>
    </submittedName>
</protein>
<gene>
    <name evidence="2" type="ORF">ERS852411_04107</name>
</gene>
<name>A0A174UF46_FLAPL</name>
<organism evidence="2 3">
    <name type="scientific">Flavonifractor plautii</name>
    <name type="common">Fusobacterium plautii</name>
    <dbReference type="NCBI Taxonomy" id="292800"/>
    <lineage>
        <taxon>Bacteria</taxon>
        <taxon>Bacillati</taxon>
        <taxon>Bacillota</taxon>
        <taxon>Clostridia</taxon>
        <taxon>Eubacteriales</taxon>
        <taxon>Oscillospiraceae</taxon>
        <taxon>Flavonifractor</taxon>
    </lineage>
</organism>